<evidence type="ECO:0000313" key="2">
    <source>
        <dbReference type="Proteomes" id="UP000244189"/>
    </source>
</evidence>
<dbReference type="Proteomes" id="UP000244189">
    <property type="component" value="Unassembled WGS sequence"/>
</dbReference>
<gene>
    <name evidence="1" type="ORF">C8J26_3233</name>
</gene>
<protein>
    <submittedName>
        <fullName evidence="1">Uncharacterized protein</fullName>
    </submittedName>
</protein>
<reference evidence="1 2" key="1">
    <citation type="submission" date="2018-04" db="EMBL/GenBank/DDBJ databases">
        <title>Genomic Encyclopedia of Type Strains, Phase III (KMG-III): the genomes of soil and plant-associated and newly described type strains.</title>
        <authorList>
            <person name="Whitman W."/>
        </authorList>
    </citation>
    <scope>NUCLEOTIDE SEQUENCE [LARGE SCALE GENOMIC DNA]</scope>
    <source>
        <strain evidence="1 2">MA101b</strain>
    </source>
</reference>
<organism evidence="1 2">
    <name type="scientific">Sphingomonas aurantiaca</name>
    <dbReference type="NCBI Taxonomy" id="185949"/>
    <lineage>
        <taxon>Bacteria</taxon>
        <taxon>Pseudomonadati</taxon>
        <taxon>Pseudomonadota</taxon>
        <taxon>Alphaproteobacteria</taxon>
        <taxon>Sphingomonadales</taxon>
        <taxon>Sphingomonadaceae</taxon>
        <taxon>Sphingomonas</taxon>
    </lineage>
</organism>
<proteinExistence type="predicted"/>
<evidence type="ECO:0000313" key="1">
    <source>
        <dbReference type="EMBL" id="PTQ58909.1"/>
    </source>
</evidence>
<accession>A0A2T5GHW4</accession>
<dbReference type="EMBL" id="QAOG01000006">
    <property type="protein sequence ID" value="PTQ58909.1"/>
    <property type="molecule type" value="Genomic_DNA"/>
</dbReference>
<sequence>MTNAETAWPQASERDEDKRYFATRARWHEDRAEVAIDASTRTLHLRFARMYHTRAQ</sequence>
<dbReference type="AlphaFoldDB" id="A0A2T5GHW4"/>
<keyword evidence="2" id="KW-1185">Reference proteome</keyword>
<name>A0A2T5GHW4_9SPHN</name>
<comment type="caution">
    <text evidence="1">The sequence shown here is derived from an EMBL/GenBank/DDBJ whole genome shotgun (WGS) entry which is preliminary data.</text>
</comment>
<dbReference type="RefSeq" id="WP_167398872.1">
    <property type="nucleotide sequence ID" value="NZ_JASPFP010000001.1"/>
</dbReference>